<organism evidence="1 2">
    <name type="scientific">Dreissena polymorpha</name>
    <name type="common">Zebra mussel</name>
    <name type="synonym">Mytilus polymorpha</name>
    <dbReference type="NCBI Taxonomy" id="45954"/>
    <lineage>
        <taxon>Eukaryota</taxon>
        <taxon>Metazoa</taxon>
        <taxon>Spiralia</taxon>
        <taxon>Lophotrochozoa</taxon>
        <taxon>Mollusca</taxon>
        <taxon>Bivalvia</taxon>
        <taxon>Autobranchia</taxon>
        <taxon>Heteroconchia</taxon>
        <taxon>Euheterodonta</taxon>
        <taxon>Imparidentia</taxon>
        <taxon>Neoheterodontei</taxon>
        <taxon>Myida</taxon>
        <taxon>Dreissenoidea</taxon>
        <taxon>Dreissenidae</taxon>
        <taxon>Dreissena</taxon>
    </lineage>
</organism>
<name>A0A9D4IT00_DREPO</name>
<reference evidence="1" key="2">
    <citation type="submission" date="2020-11" db="EMBL/GenBank/DDBJ databases">
        <authorList>
            <person name="McCartney M.A."/>
            <person name="Auch B."/>
            <person name="Kono T."/>
            <person name="Mallez S."/>
            <person name="Becker A."/>
            <person name="Gohl D.M."/>
            <person name="Silverstein K.A.T."/>
            <person name="Koren S."/>
            <person name="Bechman K.B."/>
            <person name="Herman A."/>
            <person name="Abrahante J.E."/>
            <person name="Garbe J."/>
        </authorList>
    </citation>
    <scope>NUCLEOTIDE SEQUENCE</scope>
    <source>
        <strain evidence="1">Duluth1</strain>
        <tissue evidence="1">Whole animal</tissue>
    </source>
</reference>
<sequence>MFHEVRKINVASSENVPPPVRHVFQPTGTSFELVQDIIGTQNVKKNWVRKILGTEKNRGNGKYTYMYPRLYPNWSGLPDRAIYLRPTMNNRAILEGATSLTPPSIAFSSIQFSTGKCWSH</sequence>
<dbReference type="EMBL" id="JAIWYP010000008">
    <property type="protein sequence ID" value="KAH3782988.1"/>
    <property type="molecule type" value="Genomic_DNA"/>
</dbReference>
<reference evidence="1" key="1">
    <citation type="journal article" date="2019" name="bioRxiv">
        <title>The Genome of the Zebra Mussel, Dreissena polymorpha: A Resource for Invasive Species Research.</title>
        <authorList>
            <person name="McCartney M.A."/>
            <person name="Auch B."/>
            <person name="Kono T."/>
            <person name="Mallez S."/>
            <person name="Zhang Y."/>
            <person name="Obille A."/>
            <person name="Becker A."/>
            <person name="Abrahante J.E."/>
            <person name="Garbe J."/>
            <person name="Badalamenti J.P."/>
            <person name="Herman A."/>
            <person name="Mangelson H."/>
            <person name="Liachko I."/>
            <person name="Sullivan S."/>
            <person name="Sone E.D."/>
            <person name="Koren S."/>
            <person name="Silverstein K.A.T."/>
            <person name="Beckman K.B."/>
            <person name="Gohl D.M."/>
        </authorList>
    </citation>
    <scope>NUCLEOTIDE SEQUENCE</scope>
    <source>
        <strain evidence="1">Duluth1</strain>
        <tissue evidence="1">Whole animal</tissue>
    </source>
</reference>
<comment type="caution">
    <text evidence="1">The sequence shown here is derived from an EMBL/GenBank/DDBJ whole genome shotgun (WGS) entry which is preliminary data.</text>
</comment>
<accession>A0A9D4IT00</accession>
<protein>
    <submittedName>
        <fullName evidence="1">Uncharacterized protein</fullName>
    </submittedName>
</protein>
<proteinExistence type="predicted"/>
<gene>
    <name evidence="1" type="ORF">DPMN_160914</name>
</gene>
<evidence type="ECO:0000313" key="1">
    <source>
        <dbReference type="EMBL" id="KAH3782988.1"/>
    </source>
</evidence>
<keyword evidence="2" id="KW-1185">Reference proteome</keyword>
<evidence type="ECO:0000313" key="2">
    <source>
        <dbReference type="Proteomes" id="UP000828390"/>
    </source>
</evidence>
<dbReference type="AlphaFoldDB" id="A0A9D4IT00"/>
<dbReference type="Proteomes" id="UP000828390">
    <property type="component" value="Unassembled WGS sequence"/>
</dbReference>